<dbReference type="Gene3D" id="3.30.565.10">
    <property type="entry name" value="Histidine kinase-like ATPase, C-terminal domain"/>
    <property type="match status" value="1"/>
</dbReference>
<evidence type="ECO:0000256" key="7">
    <source>
        <dbReference type="ARBA" id="ARBA00022840"/>
    </source>
</evidence>
<organism evidence="12 13">
    <name type="scientific">Acrocarpospora corrugata</name>
    <dbReference type="NCBI Taxonomy" id="35763"/>
    <lineage>
        <taxon>Bacteria</taxon>
        <taxon>Bacillati</taxon>
        <taxon>Actinomycetota</taxon>
        <taxon>Actinomycetes</taxon>
        <taxon>Streptosporangiales</taxon>
        <taxon>Streptosporangiaceae</taxon>
        <taxon>Acrocarpospora</taxon>
    </lineage>
</organism>
<keyword evidence="7" id="KW-0067">ATP-binding</keyword>
<proteinExistence type="predicted"/>
<name>A0A5M3W617_9ACTN</name>
<keyword evidence="10" id="KW-0472">Membrane</keyword>
<sequence length="430" mass="46149">MVRRQLLWLVLAAVLSTAVIAPFVLVREGPILALLAIHLIPAAITVAILRHHLLDIRLVVSRTLVYGLLTAGVVGVYTAMVTLLDQLARPQVGLGSSLLATGIIAVAFNPVRVRLQRLVDMALYGDRSNPLQAVSRVGDRLVQDTQAGLPGVLQVMAEALRLPRVALEPVGVACGPGEYGLTLRYDGIDLGTLVIGLRAGEHRPAPADLVVLRVLAAPLALAVHTTTLSADLRRSQGRIVAAREEERRRLRRDLHDGLGPTLTGIYFQAEAVRNMQESADPAGIALLTSIRDQSMAAIDHIRHLIDELRPSELDSLGLVDALRQRAAHLAGRPGGPPLQVTVTGPPSPTSIPAPVEIAAYRIGVEAITNAARHTPATVVDVSIEIEPGQVLTIQIRDNNTPSTTPWNAGNRAAIHSGTSRRARRHLHRRP</sequence>
<feature type="transmembrane region" description="Helical" evidence="10">
    <location>
        <begin position="7"/>
        <end position="25"/>
    </location>
</feature>
<evidence type="ECO:0000256" key="5">
    <source>
        <dbReference type="ARBA" id="ARBA00022741"/>
    </source>
</evidence>
<evidence type="ECO:0000256" key="3">
    <source>
        <dbReference type="ARBA" id="ARBA00022553"/>
    </source>
</evidence>
<dbReference type="EC" id="2.7.13.3" evidence="2"/>
<dbReference type="SUPFAM" id="SSF55874">
    <property type="entry name" value="ATPase domain of HSP90 chaperone/DNA topoisomerase II/histidine kinase"/>
    <property type="match status" value="1"/>
</dbReference>
<evidence type="ECO:0000256" key="2">
    <source>
        <dbReference type="ARBA" id="ARBA00012438"/>
    </source>
</evidence>
<evidence type="ECO:0000256" key="9">
    <source>
        <dbReference type="SAM" id="MobiDB-lite"/>
    </source>
</evidence>
<keyword evidence="4" id="KW-0808">Transferase</keyword>
<feature type="transmembrane region" description="Helical" evidence="10">
    <location>
        <begin position="31"/>
        <end position="51"/>
    </location>
</feature>
<keyword evidence="6" id="KW-0418">Kinase</keyword>
<dbReference type="AlphaFoldDB" id="A0A5M3W617"/>
<reference evidence="12 13" key="1">
    <citation type="submission" date="2019-10" db="EMBL/GenBank/DDBJ databases">
        <title>Whole genome shotgun sequence of Acrocarpospora corrugata NBRC 13972.</title>
        <authorList>
            <person name="Ichikawa N."/>
            <person name="Kimura A."/>
            <person name="Kitahashi Y."/>
            <person name="Komaki H."/>
            <person name="Oguchi A."/>
        </authorList>
    </citation>
    <scope>NUCLEOTIDE SEQUENCE [LARGE SCALE GENOMIC DNA]</scope>
    <source>
        <strain evidence="12 13">NBRC 13972</strain>
    </source>
</reference>
<evidence type="ECO:0000313" key="12">
    <source>
        <dbReference type="EMBL" id="GES02703.1"/>
    </source>
</evidence>
<evidence type="ECO:0000256" key="4">
    <source>
        <dbReference type="ARBA" id="ARBA00022679"/>
    </source>
</evidence>
<accession>A0A5M3W617</accession>
<evidence type="ECO:0000259" key="11">
    <source>
        <dbReference type="Pfam" id="PF07730"/>
    </source>
</evidence>
<keyword evidence="3" id="KW-0597">Phosphoprotein</keyword>
<dbReference type="GO" id="GO:0005524">
    <property type="term" value="F:ATP binding"/>
    <property type="evidence" value="ECO:0007669"/>
    <property type="project" value="UniProtKB-KW"/>
</dbReference>
<keyword evidence="8" id="KW-0902">Two-component regulatory system</keyword>
<evidence type="ECO:0000256" key="8">
    <source>
        <dbReference type="ARBA" id="ARBA00023012"/>
    </source>
</evidence>
<feature type="domain" description="Signal transduction histidine kinase subgroup 3 dimerisation and phosphoacceptor" evidence="11">
    <location>
        <begin position="246"/>
        <end position="313"/>
    </location>
</feature>
<dbReference type="PANTHER" id="PTHR24421:SF10">
    <property type="entry name" value="NITRATE_NITRITE SENSOR PROTEIN NARQ"/>
    <property type="match status" value="1"/>
</dbReference>
<dbReference type="InterPro" id="IPR050482">
    <property type="entry name" value="Sensor_HK_TwoCompSys"/>
</dbReference>
<protein>
    <recommendedName>
        <fullName evidence="2">histidine kinase</fullName>
        <ecNumber evidence="2">2.7.13.3</ecNumber>
    </recommendedName>
</protein>
<dbReference type="RefSeq" id="WP_344188519.1">
    <property type="nucleotide sequence ID" value="NZ_BAAABN010000011.1"/>
</dbReference>
<feature type="compositionally biased region" description="Polar residues" evidence="9">
    <location>
        <begin position="397"/>
        <end position="407"/>
    </location>
</feature>
<dbReference type="Gene3D" id="1.20.5.1930">
    <property type="match status" value="1"/>
</dbReference>
<dbReference type="InterPro" id="IPR036890">
    <property type="entry name" value="HATPase_C_sf"/>
</dbReference>
<dbReference type="InterPro" id="IPR011712">
    <property type="entry name" value="Sig_transdc_His_kin_sub3_dim/P"/>
</dbReference>
<dbReference type="GO" id="GO:0000155">
    <property type="term" value="F:phosphorelay sensor kinase activity"/>
    <property type="evidence" value="ECO:0007669"/>
    <property type="project" value="InterPro"/>
</dbReference>
<keyword evidence="5" id="KW-0547">Nucleotide-binding</keyword>
<feature type="transmembrane region" description="Helical" evidence="10">
    <location>
        <begin position="90"/>
        <end position="111"/>
    </location>
</feature>
<evidence type="ECO:0000256" key="10">
    <source>
        <dbReference type="SAM" id="Phobius"/>
    </source>
</evidence>
<gene>
    <name evidence="12" type="ORF">Acor_47690</name>
</gene>
<evidence type="ECO:0000256" key="6">
    <source>
        <dbReference type="ARBA" id="ARBA00022777"/>
    </source>
</evidence>
<evidence type="ECO:0000313" key="13">
    <source>
        <dbReference type="Proteomes" id="UP000334990"/>
    </source>
</evidence>
<comment type="catalytic activity">
    <reaction evidence="1">
        <text>ATP + protein L-histidine = ADP + protein N-phospho-L-histidine.</text>
        <dbReference type="EC" id="2.7.13.3"/>
    </reaction>
</comment>
<keyword evidence="10" id="KW-0812">Transmembrane</keyword>
<feature type="region of interest" description="Disordered" evidence="9">
    <location>
        <begin position="397"/>
        <end position="430"/>
    </location>
</feature>
<dbReference type="GO" id="GO:0016020">
    <property type="term" value="C:membrane"/>
    <property type="evidence" value="ECO:0007669"/>
    <property type="project" value="InterPro"/>
</dbReference>
<evidence type="ECO:0000256" key="1">
    <source>
        <dbReference type="ARBA" id="ARBA00000085"/>
    </source>
</evidence>
<dbReference type="Pfam" id="PF07730">
    <property type="entry name" value="HisKA_3"/>
    <property type="match status" value="1"/>
</dbReference>
<keyword evidence="10" id="KW-1133">Transmembrane helix</keyword>
<dbReference type="Proteomes" id="UP000334990">
    <property type="component" value="Unassembled WGS sequence"/>
</dbReference>
<feature type="transmembrane region" description="Helical" evidence="10">
    <location>
        <begin position="63"/>
        <end position="84"/>
    </location>
</feature>
<keyword evidence="13" id="KW-1185">Reference proteome</keyword>
<dbReference type="GO" id="GO:0046983">
    <property type="term" value="F:protein dimerization activity"/>
    <property type="evidence" value="ECO:0007669"/>
    <property type="project" value="InterPro"/>
</dbReference>
<dbReference type="EMBL" id="BLAD01000061">
    <property type="protein sequence ID" value="GES02703.1"/>
    <property type="molecule type" value="Genomic_DNA"/>
</dbReference>
<feature type="compositionally biased region" description="Basic residues" evidence="9">
    <location>
        <begin position="418"/>
        <end position="430"/>
    </location>
</feature>
<comment type="caution">
    <text evidence="12">The sequence shown here is derived from an EMBL/GenBank/DDBJ whole genome shotgun (WGS) entry which is preliminary data.</text>
</comment>
<dbReference type="PANTHER" id="PTHR24421">
    <property type="entry name" value="NITRATE/NITRITE SENSOR PROTEIN NARX-RELATED"/>
    <property type="match status" value="1"/>
</dbReference>